<protein>
    <submittedName>
        <fullName evidence="3">FAD-binding protein</fullName>
    </submittedName>
</protein>
<feature type="domain" description="FAD-binding PCMH-type" evidence="2">
    <location>
        <begin position="4"/>
        <end position="176"/>
    </location>
</feature>
<dbReference type="InterPro" id="IPR010031">
    <property type="entry name" value="FAD_lactone_oxidase-like"/>
</dbReference>
<gene>
    <name evidence="3" type="ORF">GNH96_05145</name>
</gene>
<dbReference type="GO" id="GO:0016899">
    <property type="term" value="F:oxidoreductase activity, acting on the CH-OH group of donors, oxygen as acceptor"/>
    <property type="evidence" value="ECO:0007669"/>
    <property type="project" value="InterPro"/>
</dbReference>
<dbReference type="PANTHER" id="PTHR43762:SF1">
    <property type="entry name" value="D-ARABINONO-1,4-LACTONE OXIDASE"/>
    <property type="match status" value="1"/>
</dbReference>
<dbReference type="AlphaFoldDB" id="A0A858Q6E7"/>
<dbReference type="InterPro" id="IPR006094">
    <property type="entry name" value="Oxid_FAD_bind_N"/>
</dbReference>
<organism evidence="3 4">
    <name type="scientific">Methylococcus geothermalis</name>
    <dbReference type="NCBI Taxonomy" id="2681310"/>
    <lineage>
        <taxon>Bacteria</taxon>
        <taxon>Pseudomonadati</taxon>
        <taxon>Pseudomonadota</taxon>
        <taxon>Gammaproteobacteria</taxon>
        <taxon>Methylococcales</taxon>
        <taxon>Methylococcaceae</taxon>
        <taxon>Methylococcus</taxon>
    </lineage>
</organism>
<keyword evidence="4" id="KW-1185">Reference proteome</keyword>
<keyword evidence="1" id="KW-0274">FAD</keyword>
<sequence>MRLTGWGRKPVVDADMLAPRSISEVQIRCRQTPFRGIPRGNGRSYGDSALAPRVLSSRRLDRFLAFDAETGVLRCEAGVLLADILDVSVPRGWFLPATPGTKLISVGGAIASDVHGKSHHLEGCFSRHLERFSLMLADGETLECSRTQHADLFRATCGGMGLTGFILEASLRLKPIRSAYLRETTFKAENLDHALSLFSEHAGAPYSVAWIDCLATGPRLGRSLLMTGDFIDDGRLRAPVKSPLSVPFDVPGFALNRYSVAAFNALYYHRVRTAQRERMVHFDPFFYPLDGIGHWNRIYGKSGFTQYQFVVPREAGHGGIGAVLKRIVASKRGSFLAVLKTFGPANDNPLSFPMEGYTLALDFKLEPGLLPFLEELDRIVLDHGGRIYLTKDVRMSGDTFRAGYPRWEAFQELRRKYGADTTFRSLQSERLGL</sequence>
<dbReference type="GO" id="GO:0071949">
    <property type="term" value="F:FAD binding"/>
    <property type="evidence" value="ECO:0007669"/>
    <property type="project" value="InterPro"/>
</dbReference>
<accession>A0A858Q6E7</accession>
<proteinExistence type="predicted"/>
<dbReference type="SUPFAM" id="SSF56176">
    <property type="entry name" value="FAD-binding/transporter-associated domain-like"/>
    <property type="match status" value="1"/>
</dbReference>
<keyword evidence="1" id="KW-0285">Flavoprotein</keyword>
<dbReference type="Proteomes" id="UP000503004">
    <property type="component" value="Chromosome"/>
</dbReference>
<name>A0A858Q6E7_9GAMM</name>
<evidence type="ECO:0000313" key="4">
    <source>
        <dbReference type="Proteomes" id="UP000503004"/>
    </source>
</evidence>
<reference evidence="4" key="1">
    <citation type="submission" date="2019-12" db="EMBL/GenBank/DDBJ databases">
        <authorList>
            <person name="Awala S.I."/>
            <person name="Rhee S.K."/>
        </authorList>
    </citation>
    <scope>NUCLEOTIDE SEQUENCE [LARGE SCALE GENOMIC DNA]</scope>
    <source>
        <strain evidence="4">IM1</strain>
    </source>
</reference>
<dbReference type="EMBL" id="CP046565">
    <property type="protein sequence ID" value="QJD29409.1"/>
    <property type="molecule type" value="Genomic_DNA"/>
</dbReference>
<dbReference type="PANTHER" id="PTHR43762">
    <property type="entry name" value="L-GULONOLACTONE OXIDASE"/>
    <property type="match status" value="1"/>
</dbReference>
<dbReference type="InterPro" id="IPR016169">
    <property type="entry name" value="FAD-bd_PCMH_sub2"/>
</dbReference>
<dbReference type="KEGG" id="metu:GNH96_05145"/>
<dbReference type="Gene3D" id="3.30.465.10">
    <property type="match status" value="1"/>
</dbReference>
<dbReference type="InterPro" id="IPR016166">
    <property type="entry name" value="FAD-bd_PCMH"/>
</dbReference>
<evidence type="ECO:0000256" key="1">
    <source>
        <dbReference type="ARBA" id="ARBA00022827"/>
    </source>
</evidence>
<dbReference type="PROSITE" id="PS51387">
    <property type="entry name" value="FAD_PCMH"/>
    <property type="match status" value="1"/>
</dbReference>
<evidence type="ECO:0000313" key="3">
    <source>
        <dbReference type="EMBL" id="QJD29409.1"/>
    </source>
</evidence>
<dbReference type="InterPro" id="IPR036318">
    <property type="entry name" value="FAD-bd_PCMH-like_sf"/>
</dbReference>
<evidence type="ECO:0000259" key="2">
    <source>
        <dbReference type="PROSITE" id="PS51387"/>
    </source>
</evidence>
<dbReference type="Pfam" id="PF01565">
    <property type="entry name" value="FAD_binding_4"/>
    <property type="match status" value="1"/>
</dbReference>
<dbReference type="RefSeq" id="WP_169602696.1">
    <property type="nucleotide sequence ID" value="NZ_CP046565.1"/>
</dbReference>